<feature type="domain" description="Tetrapyrrole methylase" evidence="6">
    <location>
        <begin position="73"/>
        <end position="212"/>
    </location>
</feature>
<dbReference type="InterPro" id="IPR014776">
    <property type="entry name" value="4pyrrole_Mease_sub2"/>
</dbReference>
<dbReference type="SUPFAM" id="SSF53790">
    <property type="entry name" value="Tetrapyrrole methylase"/>
    <property type="match status" value="1"/>
</dbReference>
<dbReference type="InterPro" id="IPR000878">
    <property type="entry name" value="4pyrrol_Mease"/>
</dbReference>
<dbReference type="AlphaFoldDB" id="A0A5C6RMQ2"/>
<evidence type="ECO:0000256" key="2">
    <source>
        <dbReference type="ARBA" id="ARBA00022552"/>
    </source>
</evidence>
<sequence>MNNTGTLYLIPVTLGETPINQVIPEFNFQLINEIDTYIVENIKTARRFLKRSGITIPIVDLTFYELNKRTQLEDLASFMKPLLAGKNVGVLSEAGCPGVADPGAEIVDMAQQRDIKVVPLVGPSSILLSLMASGFNGQSFCFNGYLPKEQKERVAKLKELERRVYNQKQTQLFIETPFRNVNLFEDVLKNLNDNTKLCIAIDITLPTEQIITKSVIDWKTTKINLHKRPCIFLIG</sequence>
<dbReference type="EMBL" id="VOOS01000007">
    <property type="protein sequence ID" value="TXB63678.1"/>
    <property type="molecule type" value="Genomic_DNA"/>
</dbReference>
<dbReference type="PANTHER" id="PTHR46111">
    <property type="entry name" value="RIBOSOMAL RNA SMALL SUBUNIT METHYLTRANSFERASE I"/>
    <property type="match status" value="1"/>
</dbReference>
<keyword evidence="8" id="KW-1185">Reference proteome</keyword>
<evidence type="ECO:0000313" key="8">
    <source>
        <dbReference type="Proteomes" id="UP000321721"/>
    </source>
</evidence>
<evidence type="ECO:0000256" key="5">
    <source>
        <dbReference type="ARBA" id="ARBA00022691"/>
    </source>
</evidence>
<dbReference type="InterPro" id="IPR008189">
    <property type="entry name" value="rRNA_ssu_MeTfrase_I"/>
</dbReference>
<dbReference type="InterPro" id="IPR014777">
    <property type="entry name" value="4pyrrole_Mease_sub1"/>
</dbReference>
<evidence type="ECO:0000256" key="1">
    <source>
        <dbReference type="ARBA" id="ARBA00022490"/>
    </source>
</evidence>
<keyword evidence="3 7" id="KW-0489">Methyltransferase</keyword>
<comment type="caution">
    <text evidence="7">The sequence shown here is derived from an EMBL/GenBank/DDBJ whole genome shotgun (WGS) entry which is preliminary data.</text>
</comment>
<accession>A0A5C6RMQ2</accession>
<reference evidence="7 8" key="1">
    <citation type="submission" date="2019-08" db="EMBL/GenBank/DDBJ databases">
        <title>Genome of Vicingus serpentipes NCIMB 15042.</title>
        <authorList>
            <person name="Bowman J.P."/>
        </authorList>
    </citation>
    <scope>NUCLEOTIDE SEQUENCE [LARGE SCALE GENOMIC DNA]</scope>
    <source>
        <strain evidence="7 8">NCIMB 15042</strain>
    </source>
</reference>
<dbReference type="OrthoDB" id="7061662at2"/>
<organism evidence="7 8">
    <name type="scientific">Vicingus serpentipes</name>
    <dbReference type="NCBI Taxonomy" id="1926625"/>
    <lineage>
        <taxon>Bacteria</taxon>
        <taxon>Pseudomonadati</taxon>
        <taxon>Bacteroidota</taxon>
        <taxon>Flavobacteriia</taxon>
        <taxon>Flavobacteriales</taxon>
        <taxon>Vicingaceae</taxon>
        <taxon>Vicingus</taxon>
    </lineage>
</organism>
<keyword evidence="4 7" id="KW-0808">Transferase</keyword>
<dbReference type="GO" id="GO:0032259">
    <property type="term" value="P:methylation"/>
    <property type="evidence" value="ECO:0007669"/>
    <property type="project" value="UniProtKB-KW"/>
</dbReference>
<dbReference type="PANTHER" id="PTHR46111:SF2">
    <property type="entry name" value="SAM-DEPENDENT METHYLTRANSFERASE"/>
    <property type="match status" value="1"/>
</dbReference>
<evidence type="ECO:0000313" key="7">
    <source>
        <dbReference type="EMBL" id="TXB63678.1"/>
    </source>
</evidence>
<evidence type="ECO:0000256" key="4">
    <source>
        <dbReference type="ARBA" id="ARBA00022679"/>
    </source>
</evidence>
<keyword evidence="5" id="KW-0949">S-adenosyl-L-methionine</keyword>
<dbReference type="CDD" id="cd11649">
    <property type="entry name" value="RsmI_like"/>
    <property type="match status" value="1"/>
</dbReference>
<dbReference type="RefSeq" id="WP_147102112.1">
    <property type="nucleotide sequence ID" value="NZ_VOOS01000007.1"/>
</dbReference>
<proteinExistence type="predicted"/>
<dbReference type="Proteomes" id="UP000321721">
    <property type="component" value="Unassembled WGS sequence"/>
</dbReference>
<dbReference type="GO" id="GO:0006364">
    <property type="term" value="P:rRNA processing"/>
    <property type="evidence" value="ECO:0007669"/>
    <property type="project" value="UniProtKB-KW"/>
</dbReference>
<dbReference type="Gene3D" id="3.40.1010.10">
    <property type="entry name" value="Cobalt-precorrin-4 Transmethylase, Domain 1"/>
    <property type="match status" value="1"/>
</dbReference>
<dbReference type="InterPro" id="IPR035996">
    <property type="entry name" value="4pyrrol_Methylase_sf"/>
</dbReference>
<keyword evidence="2" id="KW-0698">rRNA processing</keyword>
<dbReference type="PIRSF" id="PIRSF005917">
    <property type="entry name" value="MTase_YraL"/>
    <property type="match status" value="1"/>
</dbReference>
<dbReference type="GO" id="GO:0008168">
    <property type="term" value="F:methyltransferase activity"/>
    <property type="evidence" value="ECO:0007669"/>
    <property type="project" value="UniProtKB-KW"/>
</dbReference>
<dbReference type="Pfam" id="PF00590">
    <property type="entry name" value="TP_methylase"/>
    <property type="match status" value="1"/>
</dbReference>
<keyword evidence="1" id="KW-0963">Cytoplasm</keyword>
<name>A0A5C6RMQ2_9FLAO</name>
<dbReference type="Gene3D" id="3.30.950.10">
    <property type="entry name" value="Methyltransferase, Cobalt-precorrin-4 Transmethylase, Domain 2"/>
    <property type="match status" value="1"/>
</dbReference>
<gene>
    <name evidence="7" type="ORF">FRY74_12460</name>
</gene>
<evidence type="ECO:0000256" key="3">
    <source>
        <dbReference type="ARBA" id="ARBA00022603"/>
    </source>
</evidence>
<protein>
    <submittedName>
        <fullName evidence="7">SAM-dependent methyltransferase</fullName>
    </submittedName>
</protein>
<evidence type="ECO:0000259" key="6">
    <source>
        <dbReference type="Pfam" id="PF00590"/>
    </source>
</evidence>